<organism evidence="2 3">
    <name type="scientific">Hyaloperonospora arabidopsidis (strain Emoy2)</name>
    <name type="common">Downy mildew agent</name>
    <name type="synonym">Peronospora arabidopsidis</name>
    <dbReference type="NCBI Taxonomy" id="559515"/>
    <lineage>
        <taxon>Eukaryota</taxon>
        <taxon>Sar</taxon>
        <taxon>Stramenopiles</taxon>
        <taxon>Oomycota</taxon>
        <taxon>Peronosporomycetes</taxon>
        <taxon>Peronosporales</taxon>
        <taxon>Peronosporaceae</taxon>
        <taxon>Hyaloperonospora</taxon>
    </lineage>
</organism>
<reference evidence="3" key="1">
    <citation type="journal article" date="2010" name="Science">
        <title>Signatures of adaptation to obligate biotrophy in the Hyaloperonospora arabidopsidis genome.</title>
        <authorList>
            <person name="Baxter L."/>
            <person name="Tripathy S."/>
            <person name="Ishaque N."/>
            <person name="Boot N."/>
            <person name="Cabral A."/>
            <person name="Kemen E."/>
            <person name="Thines M."/>
            <person name="Ah-Fong A."/>
            <person name="Anderson R."/>
            <person name="Badejoko W."/>
            <person name="Bittner-Eddy P."/>
            <person name="Boore J.L."/>
            <person name="Chibucos M.C."/>
            <person name="Coates M."/>
            <person name="Dehal P."/>
            <person name="Delehaunty K."/>
            <person name="Dong S."/>
            <person name="Downton P."/>
            <person name="Dumas B."/>
            <person name="Fabro G."/>
            <person name="Fronick C."/>
            <person name="Fuerstenberg S.I."/>
            <person name="Fulton L."/>
            <person name="Gaulin E."/>
            <person name="Govers F."/>
            <person name="Hughes L."/>
            <person name="Humphray S."/>
            <person name="Jiang R.H."/>
            <person name="Judelson H."/>
            <person name="Kamoun S."/>
            <person name="Kyung K."/>
            <person name="Meijer H."/>
            <person name="Minx P."/>
            <person name="Morris P."/>
            <person name="Nelson J."/>
            <person name="Phuntumart V."/>
            <person name="Qutob D."/>
            <person name="Rehmany A."/>
            <person name="Rougon-Cardoso A."/>
            <person name="Ryden P."/>
            <person name="Torto-Alalibo T."/>
            <person name="Studholme D."/>
            <person name="Wang Y."/>
            <person name="Win J."/>
            <person name="Wood J."/>
            <person name="Clifton S.W."/>
            <person name="Rogers J."/>
            <person name="Van den Ackerveken G."/>
            <person name="Jones J.D."/>
            <person name="McDowell J.M."/>
            <person name="Beynon J."/>
            <person name="Tyler B.M."/>
        </authorList>
    </citation>
    <scope>NUCLEOTIDE SEQUENCE [LARGE SCALE GENOMIC DNA]</scope>
    <source>
        <strain evidence="3">Emoy2</strain>
    </source>
</reference>
<dbReference type="InParanoid" id="M4B8Z5"/>
<dbReference type="eggNOG" id="ENOG502RRW6">
    <property type="taxonomic scope" value="Eukaryota"/>
</dbReference>
<evidence type="ECO:0000256" key="1">
    <source>
        <dbReference type="SAM" id="MobiDB-lite"/>
    </source>
</evidence>
<accession>M4B8Z5</accession>
<dbReference type="EMBL" id="JH598009">
    <property type="status" value="NOT_ANNOTATED_CDS"/>
    <property type="molecule type" value="Genomic_DNA"/>
</dbReference>
<reference evidence="2" key="2">
    <citation type="submission" date="2015-06" db="UniProtKB">
        <authorList>
            <consortium name="EnsemblProtists"/>
        </authorList>
    </citation>
    <scope>IDENTIFICATION</scope>
    <source>
        <strain evidence="2">Emoy2</strain>
    </source>
</reference>
<dbReference type="AlphaFoldDB" id="M4B8Z5"/>
<dbReference type="Proteomes" id="UP000011713">
    <property type="component" value="Unassembled WGS sequence"/>
</dbReference>
<dbReference type="EnsemblProtists" id="HpaT802754">
    <property type="protein sequence ID" value="HpaP802754"/>
    <property type="gene ID" value="HpaG802754"/>
</dbReference>
<dbReference type="VEuPathDB" id="FungiDB:HpaG802754"/>
<name>M4B8Z5_HYAAE</name>
<dbReference type="HOGENOM" id="CLU_1528057_0_0_1"/>
<keyword evidence="3" id="KW-1185">Reference proteome</keyword>
<evidence type="ECO:0000313" key="2">
    <source>
        <dbReference type="EnsemblProtists" id="HpaP802754"/>
    </source>
</evidence>
<proteinExistence type="predicted"/>
<protein>
    <submittedName>
        <fullName evidence="2">Uncharacterized protein</fullName>
    </submittedName>
</protein>
<sequence>MAIQRNSRVLRSLRQAQEVANNGAAGTPNAAMGTPDAPKPIEMSFLSNATSFVDDKGVGHVKVNNGVDWSNILPRDSTVHISYGGSGSNKEILVVPIDNKTSDSPPKDVAPGKSSPNMANHLPEGSGSVGTIEWQCTAEGFDVERIPKTRAVRTRRSLWARCLTNLLRHQVRWTRT</sequence>
<evidence type="ECO:0000313" key="3">
    <source>
        <dbReference type="Proteomes" id="UP000011713"/>
    </source>
</evidence>
<feature type="region of interest" description="Disordered" evidence="1">
    <location>
        <begin position="98"/>
        <end position="129"/>
    </location>
</feature>